<evidence type="ECO:0000256" key="3">
    <source>
        <dbReference type="SAM" id="MobiDB-lite"/>
    </source>
</evidence>
<proteinExistence type="predicted"/>
<name>A0A438EW99_VITVI</name>
<evidence type="ECO:0000256" key="2">
    <source>
        <dbReference type="SAM" id="Coils"/>
    </source>
</evidence>
<organism evidence="5 6">
    <name type="scientific">Vitis vinifera</name>
    <name type="common">Grape</name>
    <dbReference type="NCBI Taxonomy" id="29760"/>
    <lineage>
        <taxon>Eukaryota</taxon>
        <taxon>Viridiplantae</taxon>
        <taxon>Streptophyta</taxon>
        <taxon>Embryophyta</taxon>
        <taxon>Tracheophyta</taxon>
        <taxon>Spermatophyta</taxon>
        <taxon>Magnoliopsida</taxon>
        <taxon>eudicotyledons</taxon>
        <taxon>Gunneridae</taxon>
        <taxon>Pentapetalae</taxon>
        <taxon>rosids</taxon>
        <taxon>Vitales</taxon>
        <taxon>Vitaceae</taxon>
        <taxon>Viteae</taxon>
        <taxon>Vitis</taxon>
    </lineage>
</organism>
<accession>A0A438EW99</accession>
<feature type="region of interest" description="Disordered" evidence="3">
    <location>
        <begin position="614"/>
        <end position="636"/>
    </location>
</feature>
<keyword evidence="4" id="KW-0472">Membrane</keyword>
<evidence type="ECO:0000313" key="6">
    <source>
        <dbReference type="Proteomes" id="UP000288805"/>
    </source>
</evidence>
<feature type="coiled-coil region" evidence="2">
    <location>
        <begin position="296"/>
        <end position="374"/>
    </location>
</feature>
<dbReference type="PANTHER" id="PTHR31342:SF4">
    <property type="entry name" value="ACTIN BINDING PROTEIN FAMILY"/>
    <property type="match status" value="1"/>
</dbReference>
<feature type="compositionally biased region" description="Basic residues" evidence="3">
    <location>
        <begin position="619"/>
        <end position="629"/>
    </location>
</feature>
<dbReference type="AlphaFoldDB" id="A0A438EW99"/>
<feature type="transmembrane region" description="Helical" evidence="4">
    <location>
        <begin position="12"/>
        <end position="30"/>
    </location>
</feature>
<keyword evidence="1 2" id="KW-0175">Coiled coil</keyword>
<sequence>MAIVGEKKGVRPLLLQLGVALALSFAGFLYSRFKTKRIGPSQPPPSPQSSDCGSGVDLGGDRAGLRDGLRALQTTPSSCNIAPIAAEKYGEACLQKDKVDNFLVDLSSSSKNSGDKDKVLLPEFKEIMKEFDLVAMNSGISLSQDVETLGSDVEKPIAFRTTEKDEYEQEINQLRSMVRGLRERERNLEVQLLEYYGLQEQETTVMELQNRLNFNNTEFKLLNLKIESLQADKQRLEAQLADYPTVVAELEGARAKIKLLEQKLRSEAERNRKQIFILKQRVEKFQDQEHKAANSDPDIQLKLKDLENEAEELRNSNIKLQLENSELAERLESTQILASSVLEHPEVEEAKKLSHCLRQENEDLSKKIEQLQADRCADVEELVYLRWLNACLRYELRNYELPDGRTVAKDLSNTLSPKSEEKAKKLILEYGYTEGIEEKVIDIMDFDSDLWSSSQGDSSEFDDSSAFNSSATITSSSKKTKFLSKLRRLIRGKDHHHHDQVSTADKAASPEMLPTCSDDSLHCNSAYPTGIDAKTAGNSNRFTALPPSSFRHSLDIQRLKSLNVEDFKELERARRYSDTGHFNAYKRIILGGEAVNDSPVDANHKSSLVKYAEALSHSHGGKPSHRKSKSVPIGSY</sequence>
<protein>
    <submittedName>
        <fullName evidence="5">Protein CHUP1, chloroplastic</fullName>
    </submittedName>
</protein>
<keyword evidence="4" id="KW-1133">Transmembrane helix</keyword>
<dbReference type="PANTHER" id="PTHR31342">
    <property type="entry name" value="PROTEIN CHUP1, CHLOROPLASTIC"/>
    <property type="match status" value="1"/>
</dbReference>
<reference evidence="5 6" key="1">
    <citation type="journal article" date="2018" name="PLoS Genet.">
        <title>Population sequencing reveals clonal diversity and ancestral inbreeding in the grapevine cultivar Chardonnay.</title>
        <authorList>
            <person name="Roach M.J."/>
            <person name="Johnson D.L."/>
            <person name="Bohlmann J."/>
            <person name="van Vuuren H.J."/>
            <person name="Jones S.J."/>
            <person name="Pretorius I.S."/>
            <person name="Schmidt S.A."/>
            <person name="Borneman A.R."/>
        </authorList>
    </citation>
    <scope>NUCLEOTIDE SEQUENCE [LARGE SCALE GENOMIC DNA]</scope>
    <source>
        <strain evidence="6">cv. Chardonnay</strain>
        <tissue evidence="5">Leaf</tissue>
    </source>
</reference>
<evidence type="ECO:0000256" key="1">
    <source>
        <dbReference type="ARBA" id="ARBA00023054"/>
    </source>
</evidence>
<dbReference type="EMBL" id="QGNW01001176">
    <property type="protein sequence ID" value="RVW51952.1"/>
    <property type="molecule type" value="Genomic_DNA"/>
</dbReference>
<dbReference type="InterPro" id="IPR040265">
    <property type="entry name" value="CHUP1/IPGA1-like"/>
</dbReference>
<comment type="caution">
    <text evidence="5">The sequence shown here is derived from an EMBL/GenBank/DDBJ whole genome shotgun (WGS) entry which is preliminary data.</text>
</comment>
<keyword evidence="4" id="KW-0812">Transmembrane</keyword>
<gene>
    <name evidence="5" type="primary">CHUP1_1</name>
    <name evidence="5" type="ORF">CK203_067931</name>
</gene>
<feature type="region of interest" description="Disordered" evidence="3">
    <location>
        <begin position="37"/>
        <end position="57"/>
    </location>
</feature>
<evidence type="ECO:0000313" key="5">
    <source>
        <dbReference type="EMBL" id="RVW51952.1"/>
    </source>
</evidence>
<dbReference type="Proteomes" id="UP000288805">
    <property type="component" value="Unassembled WGS sequence"/>
</dbReference>
<feature type="coiled-coil region" evidence="2">
    <location>
        <begin position="157"/>
        <end position="270"/>
    </location>
</feature>
<evidence type="ECO:0000256" key="4">
    <source>
        <dbReference type="SAM" id="Phobius"/>
    </source>
</evidence>